<sequence length="106" mass="11840">MMEAKSKQENYQSKLARDMNNFHHGGGNGVNAYGGNNHGNGSFTSKRHNGVDNFSSSAKSYGHILLMMIMGKELGNYLEHLPIRPFLNPSLSFHEAWKTLKDVQDS</sequence>
<gene>
    <name evidence="1" type="ORF">M9H77_17748</name>
</gene>
<evidence type="ECO:0000313" key="2">
    <source>
        <dbReference type="Proteomes" id="UP001060085"/>
    </source>
</evidence>
<evidence type="ECO:0000313" key="1">
    <source>
        <dbReference type="EMBL" id="KAI5667895.1"/>
    </source>
</evidence>
<protein>
    <submittedName>
        <fullName evidence="1">Uncharacterized protein</fullName>
    </submittedName>
</protein>
<dbReference type="EMBL" id="CM044704">
    <property type="protein sequence ID" value="KAI5667895.1"/>
    <property type="molecule type" value="Genomic_DNA"/>
</dbReference>
<reference evidence="2" key="1">
    <citation type="journal article" date="2023" name="Nat. Plants">
        <title>Single-cell RNA sequencing provides a high-resolution roadmap for understanding the multicellular compartmentation of specialized metabolism.</title>
        <authorList>
            <person name="Sun S."/>
            <person name="Shen X."/>
            <person name="Li Y."/>
            <person name="Li Y."/>
            <person name="Wang S."/>
            <person name="Li R."/>
            <person name="Zhang H."/>
            <person name="Shen G."/>
            <person name="Guo B."/>
            <person name="Wei J."/>
            <person name="Xu J."/>
            <person name="St-Pierre B."/>
            <person name="Chen S."/>
            <person name="Sun C."/>
        </authorList>
    </citation>
    <scope>NUCLEOTIDE SEQUENCE [LARGE SCALE GENOMIC DNA]</scope>
</reference>
<dbReference type="Proteomes" id="UP001060085">
    <property type="component" value="Linkage Group LG04"/>
</dbReference>
<name>A0ACC0B5F7_CATRO</name>
<proteinExistence type="predicted"/>
<comment type="caution">
    <text evidence="1">The sequence shown here is derived from an EMBL/GenBank/DDBJ whole genome shotgun (WGS) entry which is preliminary data.</text>
</comment>
<keyword evidence="2" id="KW-1185">Reference proteome</keyword>
<organism evidence="1 2">
    <name type="scientific">Catharanthus roseus</name>
    <name type="common">Madagascar periwinkle</name>
    <name type="synonym">Vinca rosea</name>
    <dbReference type="NCBI Taxonomy" id="4058"/>
    <lineage>
        <taxon>Eukaryota</taxon>
        <taxon>Viridiplantae</taxon>
        <taxon>Streptophyta</taxon>
        <taxon>Embryophyta</taxon>
        <taxon>Tracheophyta</taxon>
        <taxon>Spermatophyta</taxon>
        <taxon>Magnoliopsida</taxon>
        <taxon>eudicotyledons</taxon>
        <taxon>Gunneridae</taxon>
        <taxon>Pentapetalae</taxon>
        <taxon>asterids</taxon>
        <taxon>lamiids</taxon>
        <taxon>Gentianales</taxon>
        <taxon>Apocynaceae</taxon>
        <taxon>Rauvolfioideae</taxon>
        <taxon>Vinceae</taxon>
        <taxon>Catharanthinae</taxon>
        <taxon>Catharanthus</taxon>
    </lineage>
</organism>
<accession>A0ACC0B5F7</accession>